<proteinExistence type="inferred from homology"/>
<dbReference type="InterPro" id="IPR055280">
    <property type="entry name" value="TIC32"/>
</dbReference>
<evidence type="ECO:0008006" key="4">
    <source>
        <dbReference type="Google" id="ProtNLM"/>
    </source>
</evidence>
<dbReference type="OrthoDB" id="191139at2759"/>
<dbReference type="PANTHER" id="PTHR48476">
    <property type="entry name" value="SHORT-CHAIN DEHYDROGENASE TIC 32, CHLOROPLASTIC-LIKE"/>
    <property type="match status" value="1"/>
</dbReference>
<dbReference type="STRING" id="81985.R0FXF4"/>
<protein>
    <recommendedName>
        <fullName evidence="4">Short-chain dehydrogenase TIC 32, chloroplastic</fullName>
    </recommendedName>
</protein>
<reference evidence="3" key="1">
    <citation type="journal article" date="2013" name="Nat. Genet.">
        <title>The Capsella rubella genome and the genomic consequences of rapid mating system evolution.</title>
        <authorList>
            <person name="Slotte T."/>
            <person name="Hazzouri K.M."/>
            <person name="Agren J.A."/>
            <person name="Koenig D."/>
            <person name="Maumus F."/>
            <person name="Guo Y.L."/>
            <person name="Steige K."/>
            <person name="Platts A.E."/>
            <person name="Escobar J.S."/>
            <person name="Newman L.K."/>
            <person name="Wang W."/>
            <person name="Mandakova T."/>
            <person name="Vello E."/>
            <person name="Smith L.M."/>
            <person name="Henz S.R."/>
            <person name="Steffen J."/>
            <person name="Takuno S."/>
            <person name="Brandvain Y."/>
            <person name="Coop G."/>
            <person name="Andolfatto P."/>
            <person name="Hu T.T."/>
            <person name="Blanchette M."/>
            <person name="Clark R.M."/>
            <person name="Quesneville H."/>
            <person name="Nordborg M."/>
            <person name="Gaut B.S."/>
            <person name="Lysak M.A."/>
            <person name="Jenkins J."/>
            <person name="Grimwood J."/>
            <person name="Chapman J."/>
            <person name="Prochnik S."/>
            <person name="Shu S."/>
            <person name="Rokhsar D."/>
            <person name="Schmutz J."/>
            <person name="Weigel D."/>
            <person name="Wright S.I."/>
        </authorList>
    </citation>
    <scope>NUCLEOTIDE SEQUENCE [LARGE SCALE GENOMIC DNA]</scope>
    <source>
        <strain evidence="3">cv. Monte Gargano</strain>
    </source>
</reference>
<dbReference type="KEGG" id="crb:17890094"/>
<comment type="similarity">
    <text evidence="1">Belongs to the short-chain dehydrogenases/reductases (SDR) family.</text>
</comment>
<dbReference type="Pfam" id="PF00106">
    <property type="entry name" value="adh_short"/>
    <property type="match status" value="1"/>
</dbReference>
<dbReference type="AlphaFoldDB" id="R0FXF4"/>
<evidence type="ECO:0000256" key="1">
    <source>
        <dbReference type="RuleBase" id="RU000363"/>
    </source>
</evidence>
<dbReference type="CDD" id="cd05327">
    <property type="entry name" value="retinol-DH_like_SDR_c_like"/>
    <property type="match status" value="1"/>
</dbReference>
<organism evidence="2 3">
    <name type="scientific">Capsella rubella</name>
    <dbReference type="NCBI Taxonomy" id="81985"/>
    <lineage>
        <taxon>Eukaryota</taxon>
        <taxon>Viridiplantae</taxon>
        <taxon>Streptophyta</taxon>
        <taxon>Embryophyta</taxon>
        <taxon>Tracheophyta</taxon>
        <taxon>Spermatophyta</taxon>
        <taxon>Magnoliopsida</taxon>
        <taxon>eudicotyledons</taxon>
        <taxon>Gunneridae</taxon>
        <taxon>Pentapetalae</taxon>
        <taxon>rosids</taxon>
        <taxon>malvids</taxon>
        <taxon>Brassicales</taxon>
        <taxon>Brassicaceae</taxon>
        <taxon>Camelineae</taxon>
        <taxon>Capsella</taxon>
    </lineage>
</organism>
<dbReference type="eggNOG" id="KOG1208">
    <property type="taxonomic scope" value="Eukaryota"/>
</dbReference>
<dbReference type="Gene3D" id="3.40.50.720">
    <property type="entry name" value="NAD(P)-binding Rossmann-like Domain"/>
    <property type="match status" value="1"/>
</dbReference>
<dbReference type="EMBL" id="KB870808">
    <property type="protein sequence ID" value="EOA27401.1"/>
    <property type="molecule type" value="Genomic_DNA"/>
</dbReference>
<dbReference type="SUPFAM" id="SSF51735">
    <property type="entry name" value="NAD(P)-binding Rossmann-fold domains"/>
    <property type="match status" value="1"/>
</dbReference>
<feature type="non-terminal residue" evidence="2">
    <location>
        <position position="1"/>
    </location>
</feature>
<name>R0FXF4_9BRAS</name>
<dbReference type="PANTHER" id="PTHR48476:SF1">
    <property type="entry name" value="SHORT-CHAIN DEHYDROGENASE TIC 32, CHLOROPLASTIC-LIKE"/>
    <property type="match status" value="1"/>
</dbReference>
<accession>R0FXF4</accession>
<evidence type="ECO:0000313" key="3">
    <source>
        <dbReference type="Proteomes" id="UP000029121"/>
    </source>
</evidence>
<evidence type="ECO:0000313" key="2">
    <source>
        <dbReference type="EMBL" id="EOA27401.1"/>
    </source>
</evidence>
<dbReference type="Proteomes" id="UP000029121">
    <property type="component" value="Unassembled WGS sequence"/>
</dbReference>
<sequence>LVHQQYSRVYYWFLFILSSKIFFEKVREIMGLYGMVTGKAGKSGFGSASTAEDVTHSIDANHLTAIITGGTSGIGLEAARVLAMRGAHVIIAARNTKAANESKEMILKMNPNARIDYLQLDLSSTKSVRSFADQFLALNLPLNILINNAGVMFCPFQLTEDGIESQFATNHIGHFLLTNLLLEKMKSSARESGIEGRIVNLSSVAHTYTYPEGIKFQSINDPDGYSDRRAYGQSKLANLLHSNALSRRLKEEGVNITVNSVHPGLVTTNLFRYSGLGMKVFKAMTFLLWKNIPQGAATTCYVALHPDLKGVTGKYFADCNAITPSKFATDNSFADKLWDFSVKLIDSLPH</sequence>
<gene>
    <name evidence="2" type="ORF">CARUB_v10023534mg</name>
</gene>
<dbReference type="PRINTS" id="PR00081">
    <property type="entry name" value="GDHRDH"/>
</dbReference>
<dbReference type="PRINTS" id="PR00080">
    <property type="entry name" value="SDRFAMILY"/>
</dbReference>
<dbReference type="InterPro" id="IPR002347">
    <property type="entry name" value="SDR_fam"/>
</dbReference>
<keyword evidence="3" id="KW-1185">Reference proteome</keyword>
<dbReference type="InterPro" id="IPR036291">
    <property type="entry name" value="NAD(P)-bd_dom_sf"/>
</dbReference>